<dbReference type="PANTHER" id="PTHR30614">
    <property type="entry name" value="MEMBRANE COMPONENT OF AMINO ACID ABC TRANSPORTER"/>
    <property type="match status" value="1"/>
</dbReference>
<dbReference type="Pfam" id="PF00528">
    <property type="entry name" value="BPD_transp_1"/>
    <property type="match status" value="1"/>
</dbReference>
<evidence type="ECO:0000256" key="2">
    <source>
        <dbReference type="ARBA" id="ARBA00004429"/>
    </source>
</evidence>
<organism evidence="13 14">
    <name type="scientific">Candidatus Aquarickettsia rohweri</name>
    <dbReference type="NCBI Taxonomy" id="2602574"/>
    <lineage>
        <taxon>Bacteria</taxon>
        <taxon>Pseudomonadati</taxon>
        <taxon>Pseudomonadota</taxon>
        <taxon>Alphaproteobacteria</taxon>
        <taxon>Rickettsiales</taxon>
        <taxon>Candidatus Midichloriaceae</taxon>
        <taxon>Candidatus Aquarickettsia</taxon>
    </lineage>
</organism>
<keyword evidence="6" id="KW-1003">Cell membrane</keyword>
<comment type="caution">
    <text evidence="13">The sequence shown here is derived from an EMBL/GenBank/DDBJ whole genome shotgun (WGS) entry which is preliminary data.</text>
</comment>
<evidence type="ECO:0000256" key="10">
    <source>
        <dbReference type="ARBA" id="ARBA00023136"/>
    </source>
</evidence>
<feature type="transmembrane region" description="Helical" evidence="11">
    <location>
        <begin position="33"/>
        <end position="53"/>
    </location>
</feature>
<evidence type="ECO:0000313" key="14">
    <source>
        <dbReference type="Proteomes" id="UP000279470"/>
    </source>
</evidence>
<evidence type="ECO:0000256" key="8">
    <source>
        <dbReference type="ARBA" id="ARBA00022970"/>
    </source>
</evidence>
<evidence type="ECO:0000313" key="13">
    <source>
        <dbReference type="EMBL" id="RST71561.1"/>
    </source>
</evidence>
<dbReference type="OrthoDB" id="7190458at2"/>
<dbReference type="EMBL" id="RXFM01000006">
    <property type="protein sequence ID" value="RST71561.1"/>
    <property type="molecule type" value="Genomic_DNA"/>
</dbReference>
<keyword evidence="14" id="KW-1185">Reference proteome</keyword>
<dbReference type="FunFam" id="1.10.3720.10:FF:000033">
    <property type="entry name" value="Polar amino acid ABC transporter permease"/>
    <property type="match status" value="1"/>
</dbReference>
<dbReference type="PANTHER" id="PTHR30614:SF20">
    <property type="entry name" value="GLUTAMINE TRANSPORT SYSTEM PERMEASE PROTEIN GLNP"/>
    <property type="match status" value="1"/>
</dbReference>
<evidence type="ECO:0000256" key="3">
    <source>
        <dbReference type="ARBA" id="ARBA00010072"/>
    </source>
</evidence>
<dbReference type="Gene3D" id="1.10.3720.10">
    <property type="entry name" value="MetI-like"/>
    <property type="match status" value="1"/>
</dbReference>
<keyword evidence="8" id="KW-0029">Amino-acid transport</keyword>
<keyword evidence="7 11" id="KW-0812">Transmembrane</keyword>
<dbReference type="AlphaFoldDB" id="A0A429XUB1"/>
<comment type="function">
    <text evidence="1">Part of the binding-protein-dependent transport system for glutamine; probably responsible for the translocation of the substrate across the membrane.</text>
</comment>
<feature type="transmembrane region" description="Helical" evidence="11">
    <location>
        <begin position="60"/>
        <end position="88"/>
    </location>
</feature>
<sequence>MDVLDFISAQQHKLILDTLGTVKYISQGIFTTLFYSILAAFFGIILGSLLAILRYTNNTLLVLVVKVYTSVIRGTPFLLQLFFIYFALPGLLKINIPIFVAGIAALSINSAAYVAEIVRGGIDSVDKGQVEAAKSLSIPYFSMMLDIILPQALKSILPSLINEVINLIKESAVIGVIGVADLMRRAQIIAAEKYDFITPLCIAGIIYYLLIYIIARFGIMVEKKLK</sequence>
<feature type="transmembrane region" description="Helical" evidence="11">
    <location>
        <begin position="94"/>
        <end position="115"/>
    </location>
</feature>
<dbReference type="NCBIfam" id="TIGR01726">
    <property type="entry name" value="HEQRo_perm_3TM"/>
    <property type="match status" value="1"/>
</dbReference>
<evidence type="ECO:0000256" key="9">
    <source>
        <dbReference type="ARBA" id="ARBA00022989"/>
    </source>
</evidence>
<dbReference type="InterPro" id="IPR000515">
    <property type="entry name" value="MetI-like"/>
</dbReference>
<dbReference type="Proteomes" id="UP000279470">
    <property type="component" value="Unassembled WGS sequence"/>
</dbReference>
<dbReference type="SUPFAM" id="SSF161098">
    <property type="entry name" value="MetI-like"/>
    <property type="match status" value="1"/>
</dbReference>
<dbReference type="RefSeq" id="WP_126044262.1">
    <property type="nucleotide sequence ID" value="NZ_RXFM01000006.1"/>
</dbReference>
<dbReference type="PROSITE" id="PS50928">
    <property type="entry name" value="ABC_TM1"/>
    <property type="match status" value="1"/>
</dbReference>
<evidence type="ECO:0000256" key="11">
    <source>
        <dbReference type="RuleBase" id="RU363032"/>
    </source>
</evidence>
<dbReference type="CDD" id="cd06261">
    <property type="entry name" value="TM_PBP2"/>
    <property type="match status" value="1"/>
</dbReference>
<dbReference type="InterPro" id="IPR010065">
    <property type="entry name" value="AA_ABC_transptr_permease_3TM"/>
</dbReference>
<feature type="transmembrane region" description="Helical" evidence="11">
    <location>
        <begin position="196"/>
        <end position="219"/>
    </location>
</feature>
<feature type="domain" description="ABC transmembrane type-1" evidence="12">
    <location>
        <begin position="29"/>
        <end position="215"/>
    </location>
</feature>
<reference evidence="14" key="1">
    <citation type="submission" date="2018-11" db="EMBL/GenBank/DDBJ databases">
        <title>Phylogenetic, genomic, and biogeographic characterization of a novel and ubiquitous marine invertebrate-associated Rickettsiales parasite, Candidatus Marinoinvertebrata rohwerii, gen. nov., sp. nov.</title>
        <authorList>
            <person name="Klinges J.G."/>
            <person name="Rosales S.M."/>
            <person name="Mcminds R."/>
            <person name="Shaver E.C."/>
            <person name="Shantz A."/>
            <person name="Peters E.C."/>
            <person name="Burkepile D.E."/>
            <person name="Silliman B.R."/>
            <person name="Vega Thurber R.L."/>
        </authorList>
    </citation>
    <scope>NUCLEOTIDE SEQUENCE [LARGE SCALE GENOMIC DNA]</scope>
    <source>
        <strain evidence="14">a_cerv_44</strain>
    </source>
</reference>
<dbReference type="GO" id="GO:0043190">
    <property type="term" value="C:ATP-binding cassette (ABC) transporter complex"/>
    <property type="evidence" value="ECO:0007669"/>
    <property type="project" value="InterPro"/>
</dbReference>
<evidence type="ECO:0000256" key="7">
    <source>
        <dbReference type="ARBA" id="ARBA00022692"/>
    </source>
</evidence>
<protein>
    <recommendedName>
        <fullName evidence="4">Putative glutamine transport system permease protein GlnP</fullName>
    </recommendedName>
</protein>
<evidence type="ECO:0000256" key="1">
    <source>
        <dbReference type="ARBA" id="ARBA00003159"/>
    </source>
</evidence>
<dbReference type="InterPro" id="IPR035906">
    <property type="entry name" value="MetI-like_sf"/>
</dbReference>
<comment type="subcellular location">
    <subcellularLocation>
        <location evidence="2">Cell inner membrane</location>
        <topology evidence="2">Multi-pass membrane protein</topology>
    </subcellularLocation>
    <subcellularLocation>
        <location evidence="11">Cell membrane</location>
        <topology evidence="11">Multi-pass membrane protein</topology>
    </subcellularLocation>
</comment>
<accession>A0A429XUB1</accession>
<dbReference type="GO" id="GO:0006865">
    <property type="term" value="P:amino acid transport"/>
    <property type="evidence" value="ECO:0007669"/>
    <property type="project" value="UniProtKB-KW"/>
</dbReference>
<keyword evidence="9 11" id="KW-1133">Transmembrane helix</keyword>
<gene>
    <name evidence="13" type="ORF">EIC27_00785</name>
</gene>
<dbReference type="InterPro" id="IPR043429">
    <property type="entry name" value="ArtM/GltK/GlnP/TcyL/YhdX-like"/>
</dbReference>
<keyword evidence="5 11" id="KW-0813">Transport</keyword>
<evidence type="ECO:0000259" key="12">
    <source>
        <dbReference type="PROSITE" id="PS50928"/>
    </source>
</evidence>
<comment type="similarity">
    <text evidence="3">Belongs to the binding-protein-dependent transport system permease family. HisMQ subfamily.</text>
</comment>
<evidence type="ECO:0000256" key="5">
    <source>
        <dbReference type="ARBA" id="ARBA00022448"/>
    </source>
</evidence>
<dbReference type="GO" id="GO:0022857">
    <property type="term" value="F:transmembrane transporter activity"/>
    <property type="evidence" value="ECO:0007669"/>
    <property type="project" value="InterPro"/>
</dbReference>
<name>A0A429XUB1_9RICK</name>
<keyword evidence="10 11" id="KW-0472">Membrane</keyword>
<evidence type="ECO:0000256" key="4">
    <source>
        <dbReference type="ARBA" id="ARBA00016506"/>
    </source>
</evidence>
<proteinExistence type="inferred from homology"/>
<evidence type="ECO:0000256" key="6">
    <source>
        <dbReference type="ARBA" id="ARBA00022475"/>
    </source>
</evidence>